<evidence type="ECO:0008006" key="3">
    <source>
        <dbReference type="Google" id="ProtNLM"/>
    </source>
</evidence>
<evidence type="ECO:0000313" key="1">
    <source>
        <dbReference type="EMBL" id="EGA65396.1"/>
    </source>
</evidence>
<comment type="caution">
    <text evidence="1">The sequence shown here is derived from an EMBL/GenBank/DDBJ whole genome shotgun (WGS) entry which is preliminary data.</text>
</comment>
<evidence type="ECO:0000313" key="2">
    <source>
        <dbReference type="Proteomes" id="UP000004371"/>
    </source>
</evidence>
<name>E8LV11_9VIBR</name>
<dbReference type="Gene3D" id="2.40.50.140">
    <property type="entry name" value="Nucleic acid-binding proteins"/>
    <property type="match status" value="1"/>
</dbReference>
<accession>E8LV11</accession>
<keyword evidence="2" id="KW-1185">Reference proteome</keyword>
<sequence>MKYAPIKEQISFDDFAKVDIRVGLIVEVREGEQCNTEV</sequence>
<protein>
    <recommendedName>
        <fullName evidence="3">tRNA-binding protein</fullName>
    </recommendedName>
</protein>
<gene>
    <name evidence="1" type="ORF">VIBR0546_13960</name>
</gene>
<reference evidence="1 2" key="1">
    <citation type="journal article" date="2012" name="Int. J. Syst. Evol. Microbiol.">
        <title>Vibrio caribbeanicus sp. nov., isolated from the marine sponge Scleritoderma cyanea.</title>
        <authorList>
            <person name="Hoffmann M."/>
            <person name="Monday S.R."/>
            <person name="Allard M.W."/>
            <person name="Strain E.A."/>
            <person name="Whittaker P."/>
            <person name="Naum M."/>
            <person name="McCarthy P.J."/>
            <person name="Lopez J.V."/>
            <person name="Fischer M."/>
            <person name="Brown E.W."/>
        </authorList>
    </citation>
    <scope>NUCLEOTIDE SEQUENCE [LARGE SCALE GENOMIC DNA]</scope>
    <source>
        <strain evidence="1 2">LMG 20546</strain>
    </source>
</reference>
<proteinExistence type="predicted"/>
<dbReference type="Proteomes" id="UP000004371">
    <property type="component" value="Unassembled WGS sequence"/>
</dbReference>
<dbReference type="InterPro" id="IPR012340">
    <property type="entry name" value="NA-bd_OB-fold"/>
</dbReference>
<dbReference type="EMBL" id="AEVS01000071">
    <property type="protein sequence ID" value="EGA65396.1"/>
    <property type="molecule type" value="Genomic_DNA"/>
</dbReference>
<organism evidence="1 2">
    <name type="scientific">Vibrio brasiliensis LMG 20546</name>
    <dbReference type="NCBI Taxonomy" id="945543"/>
    <lineage>
        <taxon>Bacteria</taxon>
        <taxon>Pseudomonadati</taxon>
        <taxon>Pseudomonadota</taxon>
        <taxon>Gammaproteobacteria</taxon>
        <taxon>Vibrionales</taxon>
        <taxon>Vibrionaceae</taxon>
        <taxon>Vibrio</taxon>
        <taxon>Vibrio oreintalis group</taxon>
    </lineage>
</organism>
<dbReference type="AlphaFoldDB" id="E8LV11"/>